<evidence type="ECO:0000313" key="3">
    <source>
        <dbReference type="EMBL" id="MFD0923160.1"/>
    </source>
</evidence>
<evidence type="ECO:0000313" key="4">
    <source>
        <dbReference type="Proteomes" id="UP001597018"/>
    </source>
</evidence>
<comment type="similarity">
    <text evidence="1 2">Belongs to the cytochrome P450 family.</text>
</comment>
<dbReference type="Proteomes" id="UP001597018">
    <property type="component" value="Unassembled WGS sequence"/>
</dbReference>
<gene>
    <name evidence="3" type="ORF">ACFQ16_25735</name>
</gene>
<dbReference type="RefSeq" id="WP_263247167.1">
    <property type="nucleotide sequence ID" value="NZ_BAABLT010000028.1"/>
</dbReference>
<dbReference type="InterPro" id="IPR002397">
    <property type="entry name" value="Cyt_P450_B"/>
</dbReference>
<keyword evidence="2" id="KW-0479">Metal-binding</keyword>
<dbReference type="InterPro" id="IPR001128">
    <property type="entry name" value="Cyt_P450"/>
</dbReference>
<keyword evidence="2" id="KW-0408">Iron</keyword>
<keyword evidence="4" id="KW-1185">Reference proteome</keyword>
<protein>
    <submittedName>
        <fullName evidence="3">Cytochrome P450</fullName>
    </submittedName>
</protein>
<comment type="caution">
    <text evidence="3">The sequence shown here is derived from an EMBL/GenBank/DDBJ whole genome shotgun (WGS) entry which is preliminary data.</text>
</comment>
<keyword evidence="2" id="KW-0349">Heme</keyword>
<dbReference type="PRINTS" id="PR00359">
    <property type="entry name" value="BP450"/>
</dbReference>
<dbReference type="Gene3D" id="1.10.630.10">
    <property type="entry name" value="Cytochrome P450"/>
    <property type="match status" value="1"/>
</dbReference>
<evidence type="ECO:0000256" key="1">
    <source>
        <dbReference type="ARBA" id="ARBA00010617"/>
    </source>
</evidence>
<name>A0ABW3G0X8_9PSEU</name>
<sequence>MTAQEIPEYAFANPRGDLLSPAYHSLRRRSPVARVVTATGEPAWYVTSYQHCLAVLRDPRFSLSQTHAAEGVPQRDEIRFPPIGANTMNRLSEAGLRDEFMRHVGPGQTAVPMDWVRSTAREQLDRMRMSGQPADLLSEWANPVIFAVARRLLGLPEADDEVFVEMVEKDLCMGDYSTADRLANLEHLQRYMRRYLDRPREEPAGMLDDLVDAQRRVLDSRGGADGLVPLTDDEFMDLAGFLLISAVANPAGLLTVGALVLLEHPEVARRLSEHPEEVPHAVEELLRSTVTMGGGLGRIATEDVELGGVTVRRGELVLVVTDAANHDPDVFAEPDRFDIDRERASTHLKFGGGRHYCPASHLSRAVAAAAFEVLLAEMPALRLAVPPTDLEWVPDRYVQLPRQLPVIW</sequence>
<dbReference type="PANTHER" id="PTHR46696">
    <property type="entry name" value="P450, PUTATIVE (EUROFUNG)-RELATED"/>
    <property type="match status" value="1"/>
</dbReference>
<organism evidence="3 4">
    <name type="scientific">Saccharopolyspora rosea</name>
    <dbReference type="NCBI Taxonomy" id="524884"/>
    <lineage>
        <taxon>Bacteria</taxon>
        <taxon>Bacillati</taxon>
        <taxon>Actinomycetota</taxon>
        <taxon>Actinomycetes</taxon>
        <taxon>Pseudonocardiales</taxon>
        <taxon>Pseudonocardiaceae</taxon>
        <taxon>Saccharopolyspora</taxon>
    </lineage>
</organism>
<dbReference type="InterPro" id="IPR017972">
    <property type="entry name" value="Cyt_P450_CS"/>
</dbReference>
<dbReference type="Pfam" id="PF00067">
    <property type="entry name" value="p450"/>
    <property type="match status" value="1"/>
</dbReference>
<dbReference type="SUPFAM" id="SSF48264">
    <property type="entry name" value="Cytochrome P450"/>
    <property type="match status" value="1"/>
</dbReference>
<keyword evidence="2" id="KW-0503">Monooxygenase</keyword>
<accession>A0ABW3G0X8</accession>
<evidence type="ECO:0000256" key="2">
    <source>
        <dbReference type="RuleBase" id="RU000461"/>
    </source>
</evidence>
<dbReference type="InterPro" id="IPR036396">
    <property type="entry name" value="Cyt_P450_sf"/>
</dbReference>
<proteinExistence type="inferred from homology"/>
<dbReference type="PROSITE" id="PS00086">
    <property type="entry name" value="CYTOCHROME_P450"/>
    <property type="match status" value="1"/>
</dbReference>
<dbReference type="PANTHER" id="PTHR46696:SF1">
    <property type="entry name" value="CYTOCHROME P450 YJIB-RELATED"/>
    <property type="match status" value="1"/>
</dbReference>
<keyword evidence="2" id="KW-0560">Oxidoreductase</keyword>
<reference evidence="4" key="1">
    <citation type="journal article" date="2019" name="Int. J. Syst. Evol. Microbiol.">
        <title>The Global Catalogue of Microorganisms (GCM) 10K type strain sequencing project: providing services to taxonomists for standard genome sequencing and annotation.</title>
        <authorList>
            <consortium name="The Broad Institute Genomics Platform"/>
            <consortium name="The Broad Institute Genome Sequencing Center for Infectious Disease"/>
            <person name="Wu L."/>
            <person name="Ma J."/>
        </authorList>
    </citation>
    <scope>NUCLEOTIDE SEQUENCE [LARGE SCALE GENOMIC DNA]</scope>
    <source>
        <strain evidence="4">CCUG 56401</strain>
    </source>
</reference>
<dbReference type="EMBL" id="JBHTIW010000029">
    <property type="protein sequence ID" value="MFD0923160.1"/>
    <property type="molecule type" value="Genomic_DNA"/>
</dbReference>